<name>A0AAE1S0R1_9SOLA</name>
<evidence type="ECO:0000313" key="2">
    <source>
        <dbReference type="Proteomes" id="UP001291623"/>
    </source>
</evidence>
<organism evidence="1 2">
    <name type="scientific">Anisodus tanguticus</name>
    <dbReference type="NCBI Taxonomy" id="243964"/>
    <lineage>
        <taxon>Eukaryota</taxon>
        <taxon>Viridiplantae</taxon>
        <taxon>Streptophyta</taxon>
        <taxon>Embryophyta</taxon>
        <taxon>Tracheophyta</taxon>
        <taxon>Spermatophyta</taxon>
        <taxon>Magnoliopsida</taxon>
        <taxon>eudicotyledons</taxon>
        <taxon>Gunneridae</taxon>
        <taxon>Pentapetalae</taxon>
        <taxon>asterids</taxon>
        <taxon>lamiids</taxon>
        <taxon>Solanales</taxon>
        <taxon>Solanaceae</taxon>
        <taxon>Solanoideae</taxon>
        <taxon>Hyoscyameae</taxon>
        <taxon>Anisodus</taxon>
    </lineage>
</organism>
<dbReference type="EMBL" id="JAVYJV010000010">
    <property type="protein sequence ID" value="KAK4361378.1"/>
    <property type="molecule type" value="Genomic_DNA"/>
</dbReference>
<gene>
    <name evidence="1" type="ORF">RND71_020330</name>
</gene>
<dbReference type="Proteomes" id="UP001291623">
    <property type="component" value="Unassembled WGS sequence"/>
</dbReference>
<sequence length="103" mass="11780">MGRSAWNELVLQSQQGNSDGIYSKDSQCSQPNVHGREGYTLAIQPNGKTIHENIDFEQSYLNGMSIRGQVYKDTKIDLVHFTKPFMKKLDNPFTLDNVEEDRD</sequence>
<comment type="caution">
    <text evidence="1">The sequence shown here is derived from an EMBL/GenBank/DDBJ whole genome shotgun (WGS) entry which is preliminary data.</text>
</comment>
<accession>A0AAE1S0R1</accession>
<protein>
    <submittedName>
        <fullName evidence="1">Uncharacterized protein</fullName>
    </submittedName>
</protein>
<keyword evidence="2" id="KW-1185">Reference proteome</keyword>
<reference evidence="1" key="1">
    <citation type="submission" date="2023-12" db="EMBL/GenBank/DDBJ databases">
        <title>Genome assembly of Anisodus tanguticus.</title>
        <authorList>
            <person name="Wang Y.-J."/>
        </authorList>
    </citation>
    <scope>NUCLEOTIDE SEQUENCE</scope>
    <source>
        <strain evidence="1">KB-2021</strain>
        <tissue evidence="1">Leaf</tissue>
    </source>
</reference>
<evidence type="ECO:0000313" key="1">
    <source>
        <dbReference type="EMBL" id="KAK4361378.1"/>
    </source>
</evidence>
<proteinExistence type="predicted"/>
<dbReference type="AlphaFoldDB" id="A0AAE1S0R1"/>